<feature type="transmembrane region" description="Helical" evidence="7">
    <location>
        <begin position="374"/>
        <end position="402"/>
    </location>
</feature>
<dbReference type="InterPro" id="IPR051125">
    <property type="entry name" value="ABC-4/HrtB_transporter"/>
</dbReference>
<dbReference type="AlphaFoldDB" id="A0A447CRX0"/>
<dbReference type="RefSeq" id="WP_129608111.1">
    <property type="nucleotide sequence ID" value="NZ_UWOC01000088.1"/>
</dbReference>
<keyword evidence="3" id="KW-1003">Cell membrane</keyword>
<reference evidence="10" key="1">
    <citation type="submission" date="2018-10" db="EMBL/GenBank/DDBJ databases">
        <authorList>
            <person name="Peiro R."/>
            <person name="Begona"/>
            <person name="Cbmso G."/>
            <person name="Lopez M."/>
            <person name="Gonzalez S."/>
            <person name="Sacristan E."/>
            <person name="Castillo E."/>
        </authorList>
    </citation>
    <scope>NUCLEOTIDE SEQUENCE [LARGE SCALE GENOMIC DNA]</scope>
</reference>
<dbReference type="GO" id="GO:0005886">
    <property type="term" value="C:plasma membrane"/>
    <property type="evidence" value="ECO:0007669"/>
    <property type="project" value="UniProtKB-SubCell"/>
</dbReference>
<dbReference type="OrthoDB" id="8578584at2"/>
<dbReference type="InterPro" id="IPR003838">
    <property type="entry name" value="ABC3_permease_C"/>
</dbReference>
<keyword evidence="2" id="KW-0813">Transport</keyword>
<feature type="transmembrane region" description="Helical" evidence="7">
    <location>
        <begin position="51"/>
        <end position="76"/>
    </location>
</feature>
<accession>A0A447CRX0</accession>
<evidence type="ECO:0000313" key="9">
    <source>
        <dbReference type="EMBL" id="VCU07955.1"/>
    </source>
</evidence>
<feature type="transmembrane region" description="Helical" evidence="7">
    <location>
        <begin position="281"/>
        <end position="306"/>
    </location>
</feature>
<evidence type="ECO:0000256" key="4">
    <source>
        <dbReference type="ARBA" id="ARBA00022692"/>
    </source>
</evidence>
<gene>
    <name evidence="9" type="ORF">RHODGE_RHODGE_01098</name>
</gene>
<evidence type="ECO:0000256" key="6">
    <source>
        <dbReference type="ARBA" id="ARBA00023136"/>
    </source>
</evidence>
<evidence type="ECO:0000256" key="5">
    <source>
        <dbReference type="ARBA" id="ARBA00022989"/>
    </source>
</evidence>
<feature type="domain" description="ABC3 transporter permease C-terminal" evidence="8">
    <location>
        <begin position="295"/>
        <end position="406"/>
    </location>
</feature>
<dbReference type="EMBL" id="UWOC01000088">
    <property type="protein sequence ID" value="VCU07955.1"/>
    <property type="molecule type" value="Genomic_DNA"/>
</dbReference>
<dbReference type="PIRSF" id="PIRSF031773">
    <property type="entry name" value="DevC"/>
    <property type="match status" value="1"/>
</dbReference>
<organism evidence="9 10">
    <name type="scientific">Rhodoplanes serenus</name>
    <dbReference type="NCBI Taxonomy" id="200615"/>
    <lineage>
        <taxon>Bacteria</taxon>
        <taxon>Pseudomonadati</taxon>
        <taxon>Pseudomonadota</taxon>
        <taxon>Alphaproteobacteria</taxon>
        <taxon>Hyphomicrobiales</taxon>
        <taxon>Nitrobacteraceae</taxon>
        <taxon>Rhodoplanes</taxon>
    </lineage>
</organism>
<dbReference type="PANTHER" id="PTHR43738:SF1">
    <property type="entry name" value="HEMIN TRANSPORT SYSTEM PERMEASE PROTEIN HRTB-RELATED"/>
    <property type="match status" value="1"/>
</dbReference>
<sequence length="411" mass="42637">MSRLGNSVSPSRAVATIAVGSSDSGVGASPPAGAGRVSLARRTLVYEWRRYLAAVLAVAFSGLLVLVQVALLLGMFRTVTTVVESAGADLWMVEPTVSSFDLARELAPRVENRVRAHPAVIRTERLNLGFADWRGPDGSRVAVTLIALDVGPGSLGFPRSLPSALREALQQPGAVLVDRADVAKLGVASRSEGVEIDGRRVRVAGTVGGFRAIGGANVFVSDATYREIRGAAASRDAPHYVLAALAPGVDPAVVAADLQAVGTDLFRAMTPDALATMSQTYWLLESGTGAGFLFSTVLGLLVGVAITSQTLRAAVLASLREYATLRALGVPLRALRAVVLEQAAWIGAVGFVVTAIATALVIGAAMAAEVAVALTWWAVLATAIFSMLVSVISGLVALAPLLRTEPAELLR</sequence>
<keyword evidence="4 7" id="KW-0812">Transmembrane</keyword>
<evidence type="ECO:0000256" key="3">
    <source>
        <dbReference type="ARBA" id="ARBA00022475"/>
    </source>
</evidence>
<evidence type="ECO:0000256" key="7">
    <source>
        <dbReference type="SAM" id="Phobius"/>
    </source>
</evidence>
<dbReference type="InterPro" id="IPR005891">
    <property type="entry name" value="DevC"/>
</dbReference>
<evidence type="ECO:0000256" key="1">
    <source>
        <dbReference type="ARBA" id="ARBA00004651"/>
    </source>
</evidence>
<evidence type="ECO:0000256" key="2">
    <source>
        <dbReference type="ARBA" id="ARBA00022448"/>
    </source>
</evidence>
<protein>
    <recommendedName>
        <fullName evidence="8">ABC3 transporter permease C-terminal domain-containing protein</fullName>
    </recommendedName>
</protein>
<keyword evidence="5 7" id="KW-1133">Transmembrane helix</keyword>
<dbReference type="Proteomes" id="UP000289200">
    <property type="component" value="Unassembled WGS sequence"/>
</dbReference>
<dbReference type="PANTHER" id="PTHR43738">
    <property type="entry name" value="ABC TRANSPORTER, MEMBRANE PROTEIN"/>
    <property type="match status" value="1"/>
</dbReference>
<evidence type="ECO:0000259" key="8">
    <source>
        <dbReference type="Pfam" id="PF02687"/>
    </source>
</evidence>
<comment type="subcellular location">
    <subcellularLocation>
        <location evidence="1">Cell membrane</location>
        <topology evidence="1">Multi-pass membrane protein</topology>
    </subcellularLocation>
</comment>
<keyword evidence="6 7" id="KW-0472">Membrane</keyword>
<keyword evidence="10" id="KW-1185">Reference proteome</keyword>
<dbReference type="Pfam" id="PF02687">
    <property type="entry name" value="FtsX"/>
    <property type="match status" value="1"/>
</dbReference>
<name>A0A447CRX0_9BRAD</name>
<proteinExistence type="predicted"/>
<feature type="transmembrane region" description="Helical" evidence="7">
    <location>
        <begin position="343"/>
        <end position="368"/>
    </location>
</feature>
<comment type="caution">
    <text evidence="9">The sequence shown here is derived from an EMBL/GenBank/DDBJ whole genome shotgun (WGS) entry which is preliminary data.</text>
</comment>
<evidence type="ECO:0000313" key="10">
    <source>
        <dbReference type="Proteomes" id="UP000289200"/>
    </source>
</evidence>